<sequence length="122" mass="14292">MPGPTEKEIELLKVLWELGEGSVRAVLDHMAPDGSVHFNTVQTQLRIMDRKGWVRHRREGRTLIYQPVYTRKQEVSRFLHQVFDGSADELVLNMLSAEKLPPETLDQLEEMIKQAREKQRRK</sequence>
<dbReference type="Gene3D" id="1.10.10.10">
    <property type="entry name" value="Winged helix-like DNA-binding domain superfamily/Winged helix DNA-binding domain"/>
    <property type="match status" value="1"/>
</dbReference>
<organism evidence="5 6">
    <name type="scientific">Roseiconus nitratireducens</name>
    <dbReference type="NCBI Taxonomy" id="2605748"/>
    <lineage>
        <taxon>Bacteria</taxon>
        <taxon>Pseudomonadati</taxon>
        <taxon>Planctomycetota</taxon>
        <taxon>Planctomycetia</taxon>
        <taxon>Pirellulales</taxon>
        <taxon>Pirellulaceae</taxon>
        <taxon>Roseiconus</taxon>
    </lineage>
</organism>
<gene>
    <name evidence="5" type="ORF">FYK55_24260</name>
</gene>
<protein>
    <submittedName>
        <fullName evidence="5">BlaI/MecI/CopY family transcriptional regulator</fullName>
    </submittedName>
</protein>
<keyword evidence="2" id="KW-0805">Transcription regulation</keyword>
<dbReference type="PIRSF" id="PIRSF019455">
    <property type="entry name" value="CopR_AtkY"/>
    <property type="match status" value="1"/>
</dbReference>
<evidence type="ECO:0000256" key="1">
    <source>
        <dbReference type="ARBA" id="ARBA00011046"/>
    </source>
</evidence>
<comment type="caution">
    <text evidence="5">The sequence shown here is derived from an EMBL/GenBank/DDBJ whole genome shotgun (WGS) entry which is preliminary data.</text>
</comment>
<dbReference type="GO" id="GO:0003677">
    <property type="term" value="F:DNA binding"/>
    <property type="evidence" value="ECO:0007669"/>
    <property type="project" value="UniProtKB-KW"/>
</dbReference>
<dbReference type="RefSeq" id="WP_150079225.1">
    <property type="nucleotide sequence ID" value="NZ_VWOX01000019.1"/>
</dbReference>
<evidence type="ECO:0000256" key="4">
    <source>
        <dbReference type="ARBA" id="ARBA00023163"/>
    </source>
</evidence>
<evidence type="ECO:0000313" key="5">
    <source>
        <dbReference type="EMBL" id="KAA5539450.1"/>
    </source>
</evidence>
<keyword evidence="3" id="KW-0238">DNA-binding</keyword>
<dbReference type="Pfam" id="PF03965">
    <property type="entry name" value="Penicillinase_R"/>
    <property type="match status" value="1"/>
</dbReference>
<keyword evidence="4" id="KW-0804">Transcription</keyword>
<dbReference type="InterPro" id="IPR036388">
    <property type="entry name" value="WH-like_DNA-bd_sf"/>
</dbReference>
<name>A0A5M6CYF4_9BACT</name>
<dbReference type="InterPro" id="IPR036390">
    <property type="entry name" value="WH_DNA-bd_sf"/>
</dbReference>
<dbReference type="EMBL" id="VWOX01000019">
    <property type="protein sequence ID" value="KAA5539450.1"/>
    <property type="molecule type" value="Genomic_DNA"/>
</dbReference>
<accession>A0A5M6CYF4</accession>
<proteinExistence type="inferred from homology"/>
<dbReference type="GO" id="GO:0045892">
    <property type="term" value="P:negative regulation of DNA-templated transcription"/>
    <property type="evidence" value="ECO:0007669"/>
    <property type="project" value="InterPro"/>
</dbReference>
<keyword evidence="6" id="KW-1185">Reference proteome</keyword>
<evidence type="ECO:0000256" key="3">
    <source>
        <dbReference type="ARBA" id="ARBA00023125"/>
    </source>
</evidence>
<comment type="similarity">
    <text evidence="1">Belongs to the BlaI transcriptional regulatory family.</text>
</comment>
<dbReference type="AlphaFoldDB" id="A0A5M6CYF4"/>
<dbReference type="Gene3D" id="1.10.4040.10">
    <property type="entry name" value="Penicillinase repressor domain"/>
    <property type="match status" value="1"/>
</dbReference>
<dbReference type="InterPro" id="IPR005650">
    <property type="entry name" value="BlaI_family"/>
</dbReference>
<evidence type="ECO:0000256" key="2">
    <source>
        <dbReference type="ARBA" id="ARBA00023015"/>
    </source>
</evidence>
<evidence type="ECO:0000313" key="6">
    <source>
        <dbReference type="Proteomes" id="UP000324479"/>
    </source>
</evidence>
<dbReference type="SUPFAM" id="SSF46785">
    <property type="entry name" value="Winged helix' DNA-binding domain"/>
    <property type="match status" value="1"/>
</dbReference>
<reference evidence="5 6" key="1">
    <citation type="submission" date="2019-08" db="EMBL/GenBank/DDBJ databases">
        <authorList>
            <person name="Dhanesh K."/>
            <person name="Kumar G."/>
            <person name="Sasikala C."/>
            <person name="Venkata Ramana C."/>
        </authorList>
    </citation>
    <scope>NUCLEOTIDE SEQUENCE [LARGE SCALE GENOMIC DNA]</scope>
    <source>
        <strain evidence="5 6">JC645</strain>
    </source>
</reference>
<dbReference type="Proteomes" id="UP000324479">
    <property type="component" value="Unassembled WGS sequence"/>
</dbReference>